<evidence type="ECO:0000256" key="4">
    <source>
        <dbReference type="RuleBase" id="RU003792"/>
    </source>
</evidence>
<feature type="domain" description="Pseudouridine synthase I TruA alpha/beta" evidence="6">
    <location>
        <begin position="238"/>
        <end position="358"/>
    </location>
</feature>
<name>A0A137NPM7_CONC2</name>
<evidence type="ECO:0000256" key="2">
    <source>
        <dbReference type="ARBA" id="ARBA00022694"/>
    </source>
</evidence>
<dbReference type="Proteomes" id="UP000070444">
    <property type="component" value="Unassembled WGS sequence"/>
</dbReference>
<organism evidence="7 8">
    <name type="scientific">Conidiobolus coronatus (strain ATCC 28846 / CBS 209.66 / NRRL 28638)</name>
    <name type="common">Delacroixia coronata</name>
    <dbReference type="NCBI Taxonomy" id="796925"/>
    <lineage>
        <taxon>Eukaryota</taxon>
        <taxon>Fungi</taxon>
        <taxon>Fungi incertae sedis</taxon>
        <taxon>Zoopagomycota</taxon>
        <taxon>Entomophthoromycotina</taxon>
        <taxon>Entomophthoromycetes</taxon>
        <taxon>Entomophthorales</taxon>
        <taxon>Ancylistaceae</taxon>
        <taxon>Conidiobolus</taxon>
    </lineage>
</organism>
<dbReference type="GO" id="GO:0003723">
    <property type="term" value="F:RNA binding"/>
    <property type="evidence" value="ECO:0007669"/>
    <property type="project" value="InterPro"/>
</dbReference>
<dbReference type="STRING" id="796925.A0A137NPM7"/>
<dbReference type="EC" id="5.4.99.12" evidence="4"/>
<dbReference type="GO" id="GO:0005737">
    <property type="term" value="C:cytoplasm"/>
    <property type="evidence" value="ECO:0007669"/>
    <property type="project" value="EnsemblFungi"/>
</dbReference>
<keyword evidence="8" id="KW-1185">Reference proteome</keyword>
<dbReference type="InterPro" id="IPR020103">
    <property type="entry name" value="PsdUridine_synth_cat_dom_sf"/>
</dbReference>
<dbReference type="PANTHER" id="PTHR11142:SF5">
    <property type="entry name" value="TRNA PSEUDOURIDINE(38_39) SYNTHASE"/>
    <property type="match status" value="1"/>
</dbReference>
<keyword evidence="3 4" id="KW-0413">Isomerase</keyword>
<dbReference type="OMA" id="DCKFPEM"/>
<dbReference type="EMBL" id="KQ965269">
    <property type="protein sequence ID" value="KXN64692.1"/>
    <property type="molecule type" value="Genomic_DNA"/>
</dbReference>
<protein>
    <recommendedName>
        <fullName evidence="4">tRNA pseudouridine synthase</fullName>
        <ecNumber evidence="4">5.4.99.12</ecNumber>
    </recommendedName>
</protein>
<reference evidence="7 8" key="1">
    <citation type="journal article" date="2015" name="Genome Biol. Evol.">
        <title>Phylogenomic analyses indicate that early fungi evolved digesting cell walls of algal ancestors of land plants.</title>
        <authorList>
            <person name="Chang Y."/>
            <person name="Wang S."/>
            <person name="Sekimoto S."/>
            <person name="Aerts A.L."/>
            <person name="Choi C."/>
            <person name="Clum A."/>
            <person name="LaButti K.M."/>
            <person name="Lindquist E.A."/>
            <person name="Yee Ngan C."/>
            <person name="Ohm R.A."/>
            <person name="Salamov A.A."/>
            <person name="Grigoriev I.V."/>
            <person name="Spatafora J.W."/>
            <person name="Berbee M.L."/>
        </authorList>
    </citation>
    <scope>NUCLEOTIDE SEQUENCE [LARGE SCALE GENOMIC DNA]</scope>
    <source>
        <strain evidence="7 8">NRRL 28638</strain>
    </source>
</reference>
<feature type="region of interest" description="Disordered" evidence="5">
    <location>
        <begin position="462"/>
        <end position="484"/>
    </location>
</feature>
<dbReference type="InterPro" id="IPR001406">
    <property type="entry name" value="PsdUridine_synth_TruA"/>
</dbReference>
<dbReference type="InterPro" id="IPR020095">
    <property type="entry name" value="PsdUridine_synth_TruA_C"/>
</dbReference>
<accession>A0A137NPM7</accession>
<dbReference type="Gene3D" id="3.30.70.580">
    <property type="entry name" value="Pseudouridine synthase I, catalytic domain, N-terminal subdomain"/>
    <property type="match status" value="1"/>
</dbReference>
<dbReference type="AlphaFoldDB" id="A0A137NPM7"/>
<evidence type="ECO:0000256" key="5">
    <source>
        <dbReference type="SAM" id="MobiDB-lite"/>
    </source>
</evidence>
<dbReference type="GO" id="GO:0160147">
    <property type="term" value="F:tRNA pseudouridine(38-40) synthase activity"/>
    <property type="evidence" value="ECO:0007669"/>
    <property type="project" value="UniProtKB-EC"/>
</dbReference>
<sequence length="484" mass="56041">MTEESAKQYANLSKEELIEKLIKLEAESASKPPHKQLKTSHNPQQQSQPPKKKDKVLKKLKEKRPFDMSKYALRKIALKVCYMGWDYNGLAAQGENPNPQKSKKSKKSKNDDEDELTTIESHIFRALVTTKLILDPESCDFTRCGRTDKGVSGLGQVLSFKVRSQVSKETIANDPLSLAEEELPYVEIINRQLPPEIRVLAWSPVPDDFHARFHCILRKYRYFFVAEKNLDIDAMNQACQYLIGENDFRNFCRQDGSKQITNFFRNIKFAQIQPCKFFNQSTTESKLGDTQFYELELHGSAFLWHMVRCIMANLFLVGQGLEKPELIQNLINVTENPHKPVYQMANPYPLVLYDCVYPNPINWQQSQKINTEEFYPGLNRTFTLMKEQFQLHLTKAWHYSNVMRAIDEQLVEGGIKTLEETDDRGLTMMMLGGGSHLGVREYVPMLDRVKCTDIEVRNQKFRDRMDRKSGRVKDSEEGETSNNE</sequence>
<proteinExistence type="inferred from homology"/>
<evidence type="ECO:0000259" key="6">
    <source>
        <dbReference type="Pfam" id="PF01416"/>
    </source>
</evidence>
<comment type="similarity">
    <text evidence="1 4">Belongs to the tRNA pseudouridine synthase TruA family.</text>
</comment>
<dbReference type="OrthoDB" id="25767at2759"/>
<dbReference type="GO" id="GO:0031119">
    <property type="term" value="P:tRNA pseudouridine synthesis"/>
    <property type="evidence" value="ECO:0007669"/>
    <property type="project" value="EnsemblFungi"/>
</dbReference>
<evidence type="ECO:0000313" key="8">
    <source>
        <dbReference type="Proteomes" id="UP000070444"/>
    </source>
</evidence>
<evidence type="ECO:0000256" key="1">
    <source>
        <dbReference type="ARBA" id="ARBA00009375"/>
    </source>
</evidence>
<feature type="compositionally biased region" description="Basic and acidic residues" evidence="5">
    <location>
        <begin position="462"/>
        <end position="475"/>
    </location>
</feature>
<gene>
    <name evidence="7" type="ORF">CONCODRAFT_80924</name>
</gene>
<feature type="region of interest" description="Disordered" evidence="5">
    <location>
        <begin position="91"/>
        <end position="114"/>
    </location>
</feature>
<dbReference type="GO" id="GO:1990481">
    <property type="term" value="P:mRNA pseudouridine synthesis"/>
    <property type="evidence" value="ECO:0007669"/>
    <property type="project" value="EnsemblFungi"/>
</dbReference>
<feature type="region of interest" description="Disordered" evidence="5">
    <location>
        <begin position="23"/>
        <end position="56"/>
    </location>
</feature>
<dbReference type="InterPro" id="IPR020094">
    <property type="entry name" value="TruA/RsuA/RluB/E/F_N"/>
</dbReference>
<dbReference type="GO" id="GO:0005634">
    <property type="term" value="C:nucleus"/>
    <property type="evidence" value="ECO:0007669"/>
    <property type="project" value="EnsemblFungi"/>
</dbReference>
<dbReference type="NCBIfam" id="TIGR00071">
    <property type="entry name" value="hisT_truA"/>
    <property type="match status" value="1"/>
</dbReference>
<keyword evidence="2 4" id="KW-0819">tRNA processing</keyword>
<evidence type="ECO:0000256" key="3">
    <source>
        <dbReference type="ARBA" id="ARBA00023235"/>
    </source>
</evidence>
<evidence type="ECO:0000313" key="7">
    <source>
        <dbReference type="EMBL" id="KXN64692.1"/>
    </source>
</evidence>
<dbReference type="Gene3D" id="3.30.70.660">
    <property type="entry name" value="Pseudouridine synthase I, catalytic domain, C-terminal subdomain"/>
    <property type="match status" value="1"/>
</dbReference>
<dbReference type="Pfam" id="PF01416">
    <property type="entry name" value="PseudoU_synth_1"/>
    <property type="match status" value="1"/>
</dbReference>
<dbReference type="InterPro" id="IPR020097">
    <property type="entry name" value="PsdUridine_synth_TruA_a/b_dom"/>
</dbReference>
<dbReference type="HAMAP" id="MF_00171">
    <property type="entry name" value="TruA"/>
    <property type="match status" value="1"/>
</dbReference>
<dbReference type="PANTHER" id="PTHR11142">
    <property type="entry name" value="PSEUDOURIDYLATE SYNTHASE"/>
    <property type="match status" value="1"/>
</dbReference>
<comment type="catalytic activity">
    <reaction evidence="4">
        <text>uridine(38/39/40) in tRNA = pseudouridine(38/39/40) in tRNA</text>
        <dbReference type="Rhea" id="RHEA:22376"/>
        <dbReference type="Rhea" id="RHEA-COMP:10085"/>
        <dbReference type="Rhea" id="RHEA-COMP:10087"/>
        <dbReference type="ChEBI" id="CHEBI:65314"/>
        <dbReference type="ChEBI" id="CHEBI:65315"/>
        <dbReference type="EC" id="5.4.99.12"/>
    </reaction>
</comment>
<dbReference type="SUPFAM" id="SSF55120">
    <property type="entry name" value="Pseudouridine synthase"/>
    <property type="match status" value="1"/>
</dbReference>